<dbReference type="PANTHER" id="PTHR24056">
    <property type="entry name" value="CELL DIVISION PROTEIN KINASE"/>
    <property type="match status" value="1"/>
</dbReference>
<evidence type="ECO:0000313" key="14">
    <source>
        <dbReference type="Proteomes" id="UP000037460"/>
    </source>
</evidence>
<feature type="region of interest" description="Disordered" evidence="11">
    <location>
        <begin position="613"/>
        <end position="690"/>
    </location>
</feature>
<evidence type="ECO:0000259" key="12">
    <source>
        <dbReference type="PROSITE" id="PS50011"/>
    </source>
</evidence>
<dbReference type="InterPro" id="IPR008271">
    <property type="entry name" value="Ser/Thr_kinase_AS"/>
</dbReference>
<evidence type="ECO:0000256" key="3">
    <source>
        <dbReference type="ARBA" id="ARBA00022527"/>
    </source>
</evidence>
<dbReference type="FunFam" id="1.10.510.10:FF:000624">
    <property type="entry name" value="Mitogen-activated protein kinase"/>
    <property type="match status" value="1"/>
</dbReference>
<evidence type="ECO:0000256" key="2">
    <source>
        <dbReference type="ARBA" id="ARBA00012425"/>
    </source>
</evidence>
<dbReference type="Gene3D" id="1.10.510.10">
    <property type="entry name" value="Transferase(Phosphotransferase) domain 1"/>
    <property type="match status" value="1"/>
</dbReference>
<gene>
    <name evidence="13" type="ORF">Ctob_003691</name>
</gene>
<dbReference type="SUPFAM" id="SSF56112">
    <property type="entry name" value="Protein kinase-like (PK-like)"/>
    <property type="match status" value="1"/>
</dbReference>
<dbReference type="InterPro" id="IPR000719">
    <property type="entry name" value="Prot_kinase_dom"/>
</dbReference>
<feature type="compositionally biased region" description="Basic and acidic residues" evidence="11">
    <location>
        <begin position="437"/>
        <end position="447"/>
    </location>
</feature>
<evidence type="ECO:0000256" key="5">
    <source>
        <dbReference type="ARBA" id="ARBA00022741"/>
    </source>
</evidence>
<keyword evidence="5 10" id="KW-0547">Nucleotide-binding</keyword>
<comment type="catalytic activity">
    <reaction evidence="8">
        <text>L-threonyl-[protein] + ATP = O-phospho-L-threonyl-[protein] + ADP + H(+)</text>
        <dbReference type="Rhea" id="RHEA:46608"/>
        <dbReference type="Rhea" id="RHEA-COMP:11060"/>
        <dbReference type="Rhea" id="RHEA-COMP:11605"/>
        <dbReference type="ChEBI" id="CHEBI:15378"/>
        <dbReference type="ChEBI" id="CHEBI:30013"/>
        <dbReference type="ChEBI" id="CHEBI:30616"/>
        <dbReference type="ChEBI" id="CHEBI:61977"/>
        <dbReference type="ChEBI" id="CHEBI:456216"/>
        <dbReference type="EC" id="2.7.11.22"/>
    </reaction>
</comment>
<feature type="region of interest" description="Disordered" evidence="11">
    <location>
        <begin position="548"/>
        <end position="571"/>
    </location>
</feature>
<dbReference type="EMBL" id="JWZX01003291">
    <property type="protein sequence ID" value="KOO22300.1"/>
    <property type="molecule type" value="Genomic_DNA"/>
</dbReference>
<dbReference type="InterPro" id="IPR011009">
    <property type="entry name" value="Kinase-like_dom_sf"/>
</dbReference>
<feature type="region of interest" description="Disordered" evidence="11">
    <location>
        <begin position="317"/>
        <end position="382"/>
    </location>
</feature>
<comment type="similarity">
    <text evidence="1">Belongs to the protein kinase superfamily. CMGC Ser/Thr protein kinase family. CDC2/CDKX subfamily.</text>
</comment>
<keyword evidence="3" id="KW-0723">Serine/threonine-protein kinase</keyword>
<dbReference type="Gene3D" id="3.30.200.20">
    <property type="entry name" value="Phosphorylase Kinase, domain 1"/>
    <property type="match status" value="1"/>
</dbReference>
<dbReference type="InterPro" id="IPR017441">
    <property type="entry name" value="Protein_kinase_ATP_BS"/>
</dbReference>
<dbReference type="GO" id="GO:0005634">
    <property type="term" value="C:nucleus"/>
    <property type="evidence" value="ECO:0007669"/>
    <property type="project" value="TreeGrafter"/>
</dbReference>
<evidence type="ECO:0000256" key="6">
    <source>
        <dbReference type="ARBA" id="ARBA00022777"/>
    </source>
</evidence>
<evidence type="ECO:0000256" key="1">
    <source>
        <dbReference type="ARBA" id="ARBA00006485"/>
    </source>
</evidence>
<dbReference type="EC" id="2.7.11.22" evidence="2"/>
<dbReference type="AlphaFoldDB" id="A0A0M0J758"/>
<evidence type="ECO:0000256" key="7">
    <source>
        <dbReference type="ARBA" id="ARBA00022840"/>
    </source>
</evidence>
<feature type="region of interest" description="Disordered" evidence="11">
    <location>
        <begin position="413"/>
        <end position="470"/>
    </location>
</feature>
<reference evidence="14" key="1">
    <citation type="journal article" date="2015" name="PLoS Genet.">
        <title>Genome Sequence and Transcriptome Analyses of Chrysochromulina tobin: Metabolic Tools for Enhanced Algal Fitness in the Prominent Order Prymnesiales (Haptophyceae).</title>
        <authorList>
            <person name="Hovde B.T."/>
            <person name="Deodato C.R."/>
            <person name="Hunsperger H.M."/>
            <person name="Ryken S.A."/>
            <person name="Yost W."/>
            <person name="Jha R.K."/>
            <person name="Patterson J."/>
            <person name="Monnat R.J. Jr."/>
            <person name="Barlow S.B."/>
            <person name="Starkenburg S.R."/>
            <person name="Cattolico R.A."/>
        </authorList>
    </citation>
    <scope>NUCLEOTIDE SEQUENCE</scope>
    <source>
        <strain evidence="14">CCMP291</strain>
    </source>
</reference>
<comment type="catalytic activity">
    <reaction evidence="9">
        <text>L-seryl-[protein] + ATP = O-phospho-L-seryl-[protein] + ADP + H(+)</text>
        <dbReference type="Rhea" id="RHEA:17989"/>
        <dbReference type="Rhea" id="RHEA-COMP:9863"/>
        <dbReference type="Rhea" id="RHEA-COMP:11604"/>
        <dbReference type="ChEBI" id="CHEBI:15378"/>
        <dbReference type="ChEBI" id="CHEBI:29999"/>
        <dbReference type="ChEBI" id="CHEBI:30616"/>
        <dbReference type="ChEBI" id="CHEBI:83421"/>
        <dbReference type="ChEBI" id="CHEBI:456216"/>
        <dbReference type="EC" id="2.7.11.22"/>
    </reaction>
</comment>
<evidence type="ECO:0000256" key="8">
    <source>
        <dbReference type="ARBA" id="ARBA00047811"/>
    </source>
</evidence>
<organism evidence="13 14">
    <name type="scientific">Chrysochromulina tobinii</name>
    <dbReference type="NCBI Taxonomy" id="1460289"/>
    <lineage>
        <taxon>Eukaryota</taxon>
        <taxon>Haptista</taxon>
        <taxon>Haptophyta</taxon>
        <taxon>Prymnesiophyceae</taxon>
        <taxon>Prymnesiales</taxon>
        <taxon>Chrysochromulinaceae</taxon>
        <taxon>Chrysochromulina</taxon>
    </lineage>
</organism>
<dbReference type="PROSITE" id="PS00108">
    <property type="entry name" value="PROTEIN_KINASE_ST"/>
    <property type="match status" value="1"/>
</dbReference>
<dbReference type="Pfam" id="PF00069">
    <property type="entry name" value="Pkinase"/>
    <property type="match status" value="1"/>
</dbReference>
<protein>
    <recommendedName>
        <fullName evidence="2">cyclin-dependent kinase</fullName>
        <ecNumber evidence="2">2.7.11.22</ecNumber>
    </recommendedName>
</protein>
<dbReference type="CDD" id="cd07833">
    <property type="entry name" value="STKc_CDKL"/>
    <property type="match status" value="1"/>
</dbReference>
<comment type="caution">
    <text evidence="13">The sequence shown here is derived from an EMBL/GenBank/DDBJ whole genome shotgun (WGS) entry which is preliminary data.</text>
</comment>
<keyword evidence="7 10" id="KW-0067">ATP-binding</keyword>
<feature type="compositionally biased region" description="Polar residues" evidence="11">
    <location>
        <begin position="759"/>
        <end position="772"/>
    </location>
</feature>
<proteinExistence type="inferred from homology"/>
<keyword evidence="6 13" id="KW-0418">Kinase</keyword>
<feature type="domain" description="Protein kinase" evidence="12">
    <location>
        <begin position="4"/>
        <end position="288"/>
    </location>
</feature>
<evidence type="ECO:0000256" key="9">
    <source>
        <dbReference type="ARBA" id="ARBA00048367"/>
    </source>
</evidence>
<dbReference type="GO" id="GO:0004693">
    <property type="term" value="F:cyclin-dependent protein serine/threonine kinase activity"/>
    <property type="evidence" value="ECO:0007669"/>
    <property type="project" value="UniProtKB-EC"/>
</dbReference>
<sequence length="792" mass="84282">MENYETLGTIGEGTYGVVLKARHKETGQIVAIKKFKESDEDEQVRKTALREVRILKQLKHDNIVNLIEVFRKKSKLHLVFEYVERTILEDLERNPDGMDPIETKKCLWQLLRSIDYCHAHNIIHRDIKPENLLISRNGILKLCDFGFARTLAGPGARYTDYVATRWYRGPELLTGDTQYGKPVDIWAIGCMLPEMASGAPLFPGESDIDQLFHIMRCFGQLPDKLMDVFRANPLFIGIKIPDNIPQTETLEERFPQYPQEQLAMMKSCLRYEPEGRCTCEELMNHRYFTDDGFVEWFDEELKQMLERDAADFKMRQKKFRKAKSTRGGAGANVENGDSRPQSQPPADAGRAETGLGALKPSKGGGGGGGLGPPIHQQQGLRENVEPRTISLAPPESSSTSSSYHAAANDMGMGHFMSQRDDDGAGMGHLAPMGGPSARDEVAAERRPATRGSECGAGGGGSADYAGDETPLLPNLQRPSTPRAQRLVAFPQLASAVDDTVPSSQSMMPQMGNTRGALGRNWNADASSHGGLSGLGTLGHSNLGHSSVSHGGMGGQGSSLAGVGKGKGRMAGDEVPSMPALGTAMAPAANREGGGSNLPQLREGQVFAAELPERSHGVGGGSLAHAPVPASRGGGGGGKKKASAYDPSNPYFSKPASKTKKVSIVKGSSSSSSSSHGLAGQAVSGSSTSQGMGIMGQAHSIAGLAAAYALPPSALPPSIPPRTPNHEYEFGPPRTPGDGGGGSGLQGLEPAHQFMGGAAASSQQPYNNKLPASSQYNYAGGQYAKYGKRYVAG</sequence>
<dbReference type="InterPro" id="IPR050108">
    <property type="entry name" value="CDK"/>
</dbReference>
<feature type="binding site" evidence="10">
    <location>
        <position position="34"/>
    </location>
    <ligand>
        <name>ATP</name>
        <dbReference type="ChEBI" id="CHEBI:30616"/>
    </ligand>
</feature>
<dbReference type="GO" id="GO:0005524">
    <property type="term" value="F:ATP binding"/>
    <property type="evidence" value="ECO:0007669"/>
    <property type="project" value="UniProtKB-UniRule"/>
</dbReference>
<dbReference type="PANTHER" id="PTHR24056:SF400">
    <property type="entry name" value="KINASE, PUTATIVE-RELATED"/>
    <property type="match status" value="1"/>
</dbReference>
<evidence type="ECO:0000256" key="10">
    <source>
        <dbReference type="PROSITE-ProRule" id="PRU10141"/>
    </source>
</evidence>
<keyword evidence="14" id="KW-1185">Reference proteome</keyword>
<keyword evidence="4" id="KW-0808">Transferase</keyword>
<accession>A0A0M0J758</accession>
<feature type="region of interest" description="Disordered" evidence="11">
    <location>
        <begin position="714"/>
        <end position="772"/>
    </location>
</feature>
<evidence type="ECO:0000256" key="4">
    <source>
        <dbReference type="ARBA" id="ARBA00022679"/>
    </source>
</evidence>
<dbReference type="PROSITE" id="PS50011">
    <property type="entry name" value="PROTEIN_KINASE_DOM"/>
    <property type="match status" value="1"/>
</dbReference>
<dbReference type="Proteomes" id="UP000037460">
    <property type="component" value="Unassembled WGS sequence"/>
</dbReference>
<dbReference type="OrthoDB" id="272141at2759"/>
<feature type="compositionally biased region" description="Low complexity" evidence="11">
    <location>
        <begin position="663"/>
        <end position="674"/>
    </location>
</feature>
<dbReference type="PROSITE" id="PS00107">
    <property type="entry name" value="PROTEIN_KINASE_ATP"/>
    <property type="match status" value="1"/>
</dbReference>
<evidence type="ECO:0000313" key="13">
    <source>
        <dbReference type="EMBL" id="KOO22300.1"/>
    </source>
</evidence>
<dbReference type="FunFam" id="3.30.200.20:FF:000049">
    <property type="entry name" value="cyclin-dependent kinase-like 1 isoform X1"/>
    <property type="match status" value="1"/>
</dbReference>
<evidence type="ECO:0000256" key="11">
    <source>
        <dbReference type="SAM" id="MobiDB-lite"/>
    </source>
</evidence>
<feature type="compositionally biased region" description="Gly residues" evidence="11">
    <location>
        <begin position="362"/>
        <end position="371"/>
    </location>
</feature>
<dbReference type="SMART" id="SM00220">
    <property type="entry name" value="S_TKc"/>
    <property type="match status" value="1"/>
</dbReference>
<name>A0A0M0J758_9EUKA</name>